<gene>
    <name evidence="2" type="ORF">V6N11_065619</name>
</gene>
<accession>A0ABR2PHV2</accession>
<comment type="caution">
    <text evidence="2">The sequence shown here is derived from an EMBL/GenBank/DDBJ whole genome shotgun (WGS) entry which is preliminary data.</text>
</comment>
<keyword evidence="3" id="KW-1185">Reference proteome</keyword>
<evidence type="ECO:0000256" key="1">
    <source>
        <dbReference type="SAM" id="MobiDB-lite"/>
    </source>
</evidence>
<organism evidence="2 3">
    <name type="scientific">Hibiscus sabdariffa</name>
    <name type="common">roselle</name>
    <dbReference type="NCBI Taxonomy" id="183260"/>
    <lineage>
        <taxon>Eukaryota</taxon>
        <taxon>Viridiplantae</taxon>
        <taxon>Streptophyta</taxon>
        <taxon>Embryophyta</taxon>
        <taxon>Tracheophyta</taxon>
        <taxon>Spermatophyta</taxon>
        <taxon>Magnoliopsida</taxon>
        <taxon>eudicotyledons</taxon>
        <taxon>Gunneridae</taxon>
        <taxon>Pentapetalae</taxon>
        <taxon>rosids</taxon>
        <taxon>malvids</taxon>
        <taxon>Malvales</taxon>
        <taxon>Malvaceae</taxon>
        <taxon>Malvoideae</taxon>
        <taxon>Hibiscus</taxon>
    </lineage>
</organism>
<feature type="compositionally biased region" description="Basic and acidic residues" evidence="1">
    <location>
        <begin position="278"/>
        <end position="293"/>
    </location>
</feature>
<dbReference type="InterPro" id="IPR010561">
    <property type="entry name" value="LIN-9/ALY1"/>
</dbReference>
<evidence type="ECO:0000313" key="2">
    <source>
        <dbReference type="EMBL" id="KAK8988019.1"/>
    </source>
</evidence>
<protein>
    <submittedName>
        <fullName evidence="2">Uncharacterized protein</fullName>
    </submittedName>
</protein>
<feature type="region of interest" description="Disordered" evidence="1">
    <location>
        <begin position="165"/>
        <end position="203"/>
    </location>
</feature>
<evidence type="ECO:0000313" key="3">
    <source>
        <dbReference type="Proteomes" id="UP001396334"/>
    </source>
</evidence>
<dbReference type="PANTHER" id="PTHR21689:SF5">
    <property type="entry name" value="PROTEIN ALWAYS EARLY 1-RELATED"/>
    <property type="match status" value="1"/>
</dbReference>
<sequence length="903" mass="100288">MHLGGLLGFLFYIDIGETTLKVTIHQKIVKKSEADDNDSGCVAAVTLTGALQSGSSPIFSQIPYNKVECRKSTPVQSCDRMACGGKEPVIGSYRRDESTCLGALLTLAFLSTTMLPTSTVEVESDSSVKFNVNRITRETDEKSSASEATSIDSSVKFNVNRITRETDEKSSASEATSIATVHNVVSEPKQQPEPTSNSKKRMPFGNSQVATEYFDFWTSNLAFNTKSSVQAAHFKSRSFNCFPFLDNKDLAEEVNKSLTKGKCSAQSSVQSRQCKTFRVPEDSPTIKDPKNSETDSAVSTLQVPAEPELVSFPNKHQRRCKMNLKRALLSTDKSTSRYTLENQPNKQSLSEDRLKVESNPQAKELLIFRIYVNAFEFQENLSSCLSSDLTRSLEDCALLNGKLVSILTVKNFAVTDFTMQLVITAPLASFRDSVTGEIVEGSRLKTVSMVDAVIEESQVSGITELASFVKSNREHLFTTFDIDRGHCKEEAPHSFLKNLITKLNTENPHLFRAMIVWCNITDLNLRFSCLHYLCSGAKNLSLELVEEVHAPWWMWNVLLPVKFIKRGKKYWKKVEVDEIINSLSNDGGEAYISTEEGITDTVKEKLGGKEHVIGSYRRGTGPLVDMESAVTSEIHQKGKKLRREHLPRCSADISPFVYSNVANINSRIWYVSIASLHSSAKFNVNRITRETDEKSSASEAASVVNKSLTKGKYSAQSSVQSRQWKPFRVQEDSPTDNDLKISEIDSAVSTLQVPAEPELVSLPNKYQSRRKMNLKRGLLSTDTPRYTLENQPNKQSLSQDRLKEKLSSCHLIWLEDCALLNGFTVLLVALGKLVSIPTVKKFAETNFTMQLVITAPSANLGVLPTDLSLPLSVGQHAIAIHPGTREVNDGKVLTMEHDLQGPV</sequence>
<name>A0ABR2PHV2_9ROSI</name>
<dbReference type="PANTHER" id="PTHR21689">
    <property type="entry name" value="LIN-9"/>
    <property type="match status" value="1"/>
</dbReference>
<dbReference type="Proteomes" id="UP001396334">
    <property type="component" value="Unassembled WGS sequence"/>
</dbReference>
<reference evidence="2 3" key="1">
    <citation type="journal article" date="2024" name="G3 (Bethesda)">
        <title>Genome assembly of Hibiscus sabdariffa L. provides insights into metabolisms of medicinal natural products.</title>
        <authorList>
            <person name="Kim T."/>
        </authorList>
    </citation>
    <scope>NUCLEOTIDE SEQUENCE [LARGE SCALE GENOMIC DNA]</scope>
    <source>
        <strain evidence="2">TK-2024</strain>
        <tissue evidence="2">Old leaves</tissue>
    </source>
</reference>
<feature type="compositionally biased region" description="Polar residues" evidence="1">
    <location>
        <begin position="188"/>
        <end position="197"/>
    </location>
</feature>
<dbReference type="EMBL" id="JBBPBN010000059">
    <property type="protein sequence ID" value="KAK8988019.1"/>
    <property type="molecule type" value="Genomic_DNA"/>
</dbReference>
<proteinExistence type="predicted"/>
<feature type="region of interest" description="Disordered" evidence="1">
    <location>
        <begin position="277"/>
        <end position="297"/>
    </location>
</feature>